<reference evidence="1" key="1">
    <citation type="submission" date="2016-12" db="EMBL/GenBank/DDBJ databases">
        <title>The genomes of Aspergillus section Nigri reveals drivers in fungal speciation.</title>
        <authorList>
            <consortium name="DOE Joint Genome Institute"/>
            <person name="Vesth T.C."/>
            <person name="Nybo J."/>
            <person name="Theobald S."/>
            <person name="Brandl J."/>
            <person name="Frisvad J.C."/>
            <person name="Nielsen K.F."/>
            <person name="Lyhne E.K."/>
            <person name="Kogle M.E."/>
            <person name="Kuo A."/>
            <person name="Riley R."/>
            <person name="Clum A."/>
            <person name="Nolan M."/>
            <person name="Lipzen A."/>
            <person name="Salamov A."/>
            <person name="Henrissat B."/>
            <person name="Wiebenga A."/>
            <person name="De Vries R.P."/>
            <person name="Grigoriev I.V."/>
            <person name="Mortensen U.H."/>
            <person name="Andersen M.R."/>
            <person name="Baker S.E."/>
        </authorList>
    </citation>
    <scope>NUCLEOTIDE SEQUENCE [LARGE SCALE GENOMIC DNA]</scope>
    <source>
        <strain evidence="1">CBS 115656</strain>
    </source>
</reference>
<organism evidence="1 2">
    <name type="scientific">Aspergillus neoniger (strain CBS 115656)</name>
    <dbReference type="NCBI Taxonomy" id="1448310"/>
    <lineage>
        <taxon>Eukaryota</taxon>
        <taxon>Fungi</taxon>
        <taxon>Dikarya</taxon>
        <taxon>Ascomycota</taxon>
        <taxon>Pezizomycotina</taxon>
        <taxon>Eurotiomycetes</taxon>
        <taxon>Eurotiomycetidae</taxon>
        <taxon>Eurotiales</taxon>
        <taxon>Aspergillaceae</taxon>
        <taxon>Aspergillus</taxon>
        <taxon>Aspergillus subgen. Circumdati</taxon>
    </lineage>
</organism>
<keyword evidence="2" id="KW-1185">Reference proteome</keyword>
<evidence type="ECO:0000313" key="2">
    <source>
        <dbReference type="Proteomes" id="UP000247647"/>
    </source>
</evidence>
<dbReference type="RefSeq" id="XP_025477941.1">
    <property type="nucleotide sequence ID" value="XM_025626817.1"/>
</dbReference>
<sequence length="158" mass="17513">MLAYIESTKHISTTVLNMVPAYITVGSLWDGGIDMEKPSTENLCFWGKHILTASSSNRGTPSTLLGSHIYHNRQENVEVIAEEHSNIVSPKPNLKIQTPKAVSTYKKGRRKQLRGSQASYSLSTVIRESRSSLFLWLILTATSGELDLTVLVKLAELL</sequence>
<protein>
    <submittedName>
        <fullName evidence="1">Uncharacterized protein</fullName>
    </submittedName>
</protein>
<proteinExistence type="predicted"/>
<dbReference type="AlphaFoldDB" id="A0A318YIQ4"/>
<dbReference type="GeneID" id="37129273"/>
<accession>A0A318YIQ4</accession>
<dbReference type="EMBL" id="KZ821468">
    <property type="protein sequence ID" value="PYH32463.1"/>
    <property type="molecule type" value="Genomic_DNA"/>
</dbReference>
<name>A0A318YIQ4_ASPNB</name>
<dbReference type="Proteomes" id="UP000247647">
    <property type="component" value="Unassembled WGS sequence"/>
</dbReference>
<gene>
    <name evidence="1" type="ORF">BO87DRAFT_417483</name>
</gene>
<evidence type="ECO:0000313" key="1">
    <source>
        <dbReference type="EMBL" id="PYH32463.1"/>
    </source>
</evidence>